<dbReference type="Gene3D" id="3.30.1120.10">
    <property type="match status" value="1"/>
</dbReference>
<feature type="transmembrane region" description="Helical" evidence="5">
    <location>
        <begin position="576"/>
        <end position="598"/>
    </location>
</feature>
<dbReference type="PROSITE" id="PS00523">
    <property type="entry name" value="SULFATASE_1"/>
    <property type="match status" value="1"/>
</dbReference>
<gene>
    <name evidence="8" type="ORF">M2A_2585</name>
</gene>
<evidence type="ECO:0000256" key="5">
    <source>
        <dbReference type="SAM" id="Phobius"/>
    </source>
</evidence>
<evidence type="ECO:0000256" key="2">
    <source>
        <dbReference type="ARBA" id="ARBA00022723"/>
    </source>
</evidence>
<dbReference type="Pfam" id="PF00884">
    <property type="entry name" value="Sulfatase"/>
    <property type="match status" value="1"/>
</dbReference>
<dbReference type="InterPro" id="IPR024607">
    <property type="entry name" value="Sulfatase_CS"/>
</dbReference>
<evidence type="ECO:0000313" key="8">
    <source>
        <dbReference type="EMBL" id="GAK46086.1"/>
    </source>
</evidence>
<dbReference type="PANTHER" id="PTHR42693">
    <property type="entry name" value="ARYLSULFATASE FAMILY MEMBER"/>
    <property type="match status" value="1"/>
</dbReference>
<dbReference type="eggNOG" id="COG3119">
    <property type="taxonomic scope" value="Bacteria"/>
</dbReference>
<dbReference type="Proteomes" id="UP000028702">
    <property type="component" value="Unassembled WGS sequence"/>
</dbReference>
<feature type="domain" description="Sulfatase N-terminal" evidence="7">
    <location>
        <begin position="43"/>
        <end position="446"/>
    </location>
</feature>
<evidence type="ECO:0000259" key="7">
    <source>
        <dbReference type="Pfam" id="PF00884"/>
    </source>
</evidence>
<comment type="caution">
    <text evidence="8">The sequence shown here is derived from an EMBL/GenBank/DDBJ whole genome shotgun (WGS) entry which is preliminary data.</text>
</comment>
<comment type="similarity">
    <text evidence="1">Belongs to the sulfatase family.</text>
</comment>
<keyword evidence="2" id="KW-0479">Metal-binding</keyword>
<keyword evidence="9" id="KW-1185">Reference proteome</keyword>
<name>A0A081BDG8_9HYPH</name>
<evidence type="ECO:0000256" key="1">
    <source>
        <dbReference type="ARBA" id="ARBA00008779"/>
    </source>
</evidence>
<keyword evidence="4" id="KW-0106">Calcium</keyword>
<dbReference type="InterPro" id="IPR050738">
    <property type="entry name" value="Sulfatase"/>
</dbReference>
<dbReference type="GO" id="GO:0004065">
    <property type="term" value="F:arylsulfatase activity"/>
    <property type="evidence" value="ECO:0007669"/>
    <property type="project" value="TreeGrafter"/>
</dbReference>
<keyword evidence="6" id="KW-0732">Signal</keyword>
<proteinExistence type="inferred from homology"/>
<dbReference type="SUPFAM" id="SSF53649">
    <property type="entry name" value="Alkaline phosphatase-like"/>
    <property type="match status" value="1"/>
</dbReference>
<feature type="chain" id="PRO_5001755073" evidence="6">
    <location>
        <begin position="37"/>
        <end position="604"/>
    </location>
</feature>
<dbReference type="PANTHER" id="PTHR42693:SF33">
    <property type="entry name" value="ARYLSULFATASE"/>
    <property type="match status" value="1"/>
</dbReference>
<evidence type="ECO:0000256" key="4">
    <source>
        <dbReference type="ARBA" id="ARBA00022837"/>
    </source>
</evidence>
<keyword evidence="5" id="KW-0812">Transmembrane</keyword>
<keyword evidence="5" id="KW-0472">Membrane</keyword>
<dbReference type="EMBL" id="BBIO01000014">
    <property type="protein sequence ID" value="GAK46086.1"/>
    <property type="molecule type" value="Genomic_DNA"/>
</dbReference>
<reference evidence="8 9" key="1">
    <citation type="submission" date="2014-07" db="EMBL/GenBank/DDBJ databases">
        <title>Tepidicaulis marinum gen. nov., sp. nov., a novel marine bacterium denitrifying nitrate to nitrous oxide strictly under microaerobic conditions.</title>
        <authorList>
            <person name="Takeuchi M."/>
            <person name="Yamagishi T."/>
            <person name="Kamagata Y."/>
            <person name="Oshima K."/>
            <person name="Hattori M."/>
            <person name="Katayama T."/>
            <person name="Hanada S."/>
            <person name="Tamaki H."/>
            <person name="Marumo K."/>
            <person name="Maeda H."/>
            <person name="Nedachi M."/>
            <person name="Iwasaki W."/>
            <person name="Suwa Y."/>
            <person name="Sakata S."/>
        </authorList>
    </citation>
    <scope>NUCLEOTIDE SEQUENCE [LARGE SCALE GENOMIC DNA]</scope>
    <source>
        <strain evidence="8 9">MA2</strain>
    </source>
</reference>
<accession>A0A081BDG8</accession>
<keyword evidence="5" id="KW-1133">Transmembrane helix</keyword>
<dbReference type="CDD" id="cd16025">
    <property type="entry name" value="PAS_like"/>
    <property type="match status" value="1"/>
</dbReference>
<feature type="signal peptide" evidence="6">
    <location>
        <begin position="1"/>
        <end position="36"/>
    </location>
</feature>
<protein>
    <submittedName>
        <fullName evidence="8">Sulfatase</fullName>
    </submittedName>
</protein>
<evidence type="ECO:0000256" key="6">
    <source>
        <dbReference type="SAM" id="SignalP"/>
    </source>
</evidence>
<dbReference type="Gene3D" id="3.40.720.10">
    <property type="entry name" value="Alkaline Phosphatase, subunit A"/>
    <property type="match status" value="1"/>
</dbReference>
<evidence type="ECO:0000313" key="9">
    <source>
        <dbReference type="Proteomes" id="UP000028702"/>
    </source>
</evidence>
<organism evidence="8 9">
    <name type="scientific">Tepidicaulis marinus</name>
    <dbReference type="NCBI Taxonomy" id="1333998"/>
    <lineage>
        <taxon>Bacteria</taxon>
        <taxon>Pseudomonadati</taxon>
        <taxon>Pseudomonadota</taxon>
        <taxon>Alphaproteobacteria</taxon>
        <taxon>Hyphomicrobiales</taxon>
        <taxon>Parvibaculaceae</taxon>
        <taxon>Tepidicaulis</taxon>
    </lineage>
</organism>
<sequence length="604" mass="65960">MEVMNGETGIGNVRAFWKKGALAALLCAAMAGPVWAQESAKRPNIVVLVADDVGFSDFGVYGSEIATPNIDALAGRGVMFSNFHVSPVCAPTRAMLMTGVESHRAGIGNLPETLPEAHQGHPAYLGRLRDDVVTLASLLKEAGYKTYMTGKWHLGHEPGALPSARGFDRSFALDASGADNWEQKSYLPLYDEAPWFEDGRPATLPEDFYSSEFFVDKMISYLEKDRQEGEPFFSYIGFQAVHIPIQAPRSFIEKYEGVYADGWDALREARFQAVMERGLLPPGTKMGPMPEGLDEWESLTPEEQRYLAKSMAVNAGMLEAMDFHIGRLIAHLKETGEYENTIFVVMSDNGPEPNEPTEHFGFKEWLWSAGYSRDYETLGEKGSYAFIGSEFASAAAAPGAFFKLYAGEGGLRVPLIIAGEGVGAGMSDAFSFVTDLTPTLLDLAGVEPAAEVGGVPVQEFTGRSLAPLLKGEAQNVRGPGEAVGIELGGNAALFRGDYKLTRNMPPLGDRVWRLYNIKADPGETVDLAAAEPQLFDAMMRDYEAYAARVGVLEVPEGYEQMKRVAELTREKRVGRILPWAGLVVLLLAGAAGGAVYYWRRRTRS</sequence>
<evidence type="ECO:0000256" key="3">
    <source>
        <dbReference type="ARBA" id="ARBA00022801"/>
    </source>
</evidence>
<dbReference type="InterPro" id="IPR017850">
    <property type="entry name" value="Alkaline_phosphatase_core_sf"/>
</dbReference>
<dbReference type="STRING" id="1333998.M2A_2585"/>
<dbReference type="AlphaFoldDB" id="A0A081BDG8"/>
<keyword evidence="3" id="KW-0378">Hydrolase</keyword>
<dbReference type="InterPro" id="IPR000917">
    <property type="entry name" value="Sulfatase_N"/>
</dbReference>
<dbReference type="GO" id="GO:0046872">
    <property type="term" value="F:metal ion binding"/>
    <property type="evidence" value="ECO:0007669"/>
    <property type="project" value="UniProtKB-KW"/>
</dbReference>